<organism evidence="2 3">
    <name type="scientific">Lymnaea stagnalis</name>
    <name type="common">Great pond snail</name>
    <name type="synonym">Helix stagnalis</name>
    <dbReference type="NCBI Taxonomy" id="6523"/>
    <lineage>
        <taxon>Eukaryota</taxon>
        <taxon>Metazoa</taxon>
        <taxon>Spiralia</taxon>
        <taxon>Lophotrochozoa</taxon>
        <taxon>Mollusca</taxon>
        <taxon>Gastropoda</taxon>
        <taxon>Heterobranchia</taxon>
        <taxon>Euthyneura</taxon>
        <taxon>Panpulmonata</taxon>
        <taxon>Hygrophila</taxon>
        <taxon>Lymnaeoidea</taxon>
        <taxon>Lymnaeidae</taxon>
        <taxon>Lymnaea</taxon>
    </lineage>
</organism>
<comment type="caution">
    <text evidence="2">The sequence shown here is derived from an EMBL/GenBank/DDBJ whole genome shotgun (WGS) entry which is preliminary data.</text>
</comment>
<reference evidence="2 3" key="1">
    <citation type="submission" date="2024-04" db="EMBL/GenBank/DDBJ databases">
        <authorList>
            <consortium name="Genoscope - CEA"/>
            <person name="William W."/>
        </authorList>
    </citation>
    <scope>NUCLEOTIDE SEQUENCE [LARGE SCALE GENOMIC DNA]</scope>
</reference>
<evidence type="ECO:0000313" key="2">
    <source>
        <dbReference type="EMBL" id="CAL1526437.1"/>
    </source>
</evidence>
<dbReference type="Proteomes" id="UP001497497">
    <property type="component" value="Unassembled WGS sequence"/>
</dbReference>
<proteinExistence type="predicted"/>
<evidence type="ECO:0000256" key="1">
    <source>
        <dbReference type="SAM" id="SignalP"/>
    </source>
</evidence>
<dbReference type="AlphaFoldDB" id="A0AAV2GYD6"/>
<keyword evidence="3" id="KW-1185">Reference proteome</keyword>
<name>A0AAV2GYD6_LYMST</name>
<sequence>MKFLVFAVSVLAVVLAQNSQSSICTPPIYNVEIYDFQSKLSGSLAVNFNMNVTVTRFPSVSLRLVYNLTTMNTFKFMPRAHLGGAVACSKENLSIVQVPLYCLSENAVNQFNRPMRIGPPGVGGINILSYDVPLTQNVTMKTFFTNSTPAFPILRQLIGPTGPYSGSLVLFTNSNVTAVPSAHLFVPRRCRR</sequence>
<protein>
    <submittedName>
        <fullName evidence="2">Uncharacterized protein</fullName>
    </submittedName>
</protein>
<gene>
    <name evidence="2" type="ORF">GSLYS_00000614001</name>
</gene>
<feature type="signal peptide" evidence="1">
    <location>
        <begin position="1"/>
        <end position="16"/>
    </location>
</feature>
<keyword evidence="1" id="KW-0732">Signal</keyword>
<dbReference type="EMBL" id="CAXITT010000005">
    <property type="protein sequence ID" value="CAL1526437.1"/>
    <property type="molecule type" value="Genomic_DNA"/>
</dbReference>
<accession>A0AAV2GYD6</accession>
<feature type="chain" id="PRO_5043853115" evidence="1">
    <location>
        <begin position="17"/>
        <end position="192"/>
    </location>
</feature>
<evidence type="ECO:0000313" key="3">
    <source>
        <dbReference type="Proteomes" id="UP001497497"/>
    </source>
</evidence>